<feature type="non-terminal residue" evidence="1">
    <location>
        <position position="1"/>
    </location>
</feature>
<sequence>VLQPPAKKAKGPEKKKTDGHYITREERIFVFLSSELSRAYCLFLQNTASVFEKVNRCLQAQAPQIHVLRSHLFGLFEDILSRFVSPAVLKQQGTLLSVKYQSREAQKNDEDLFIGQETRAAISKLKPKKQQEFYGAVRDYFVTACDYIRLKFPLEDATLTHAEAADLRAIDNMSFRNVLFFVERFPTMLPQRMEETYTEALDALEMEF</sequence>
<dbReference type="EMBL" id="JABSTQ010009540">
    <property type="protein sequence ID" value="KAG0428309.1"/>
    <property type="molecule type" value="Genomic_DNA"/>
</dbReference>
<protein>
    <submittedName>
        <fullName evidence="1">Uncharacterized protein</fullName>
    </submittedName>
</protein>
<evidence type="ECO:0000313" key="1">
    <source>
        <dbReference type="EMBL" id="KAG0428309.1"/>
    </source>
</evidence>
<dbReference type="Proteomes" id="UP000805193">
    <property type="component" value="Unassembled WGS sequence"/>
</dbReference>
<comment type="caution">
    <text evidence="1">The sequence shown here is derived from an EMBL/GenBank/DDBJ whole genome shotgun (WGS) entry which is preliminary data.</text>
</comment>
<keyword evidence="2" id="KW-1185">Reference proteome</keyword>
<gene>
    <name evidence="1" type="ORF">HPB47_024697</name>
</gene>
<accession>A0AC60Q3P7</accession>
<name>A0AC60Q3P7_IXOPE</name>
<reference evidence="1 2" key="1">
    <citation type="journal article" date="2020" name="Cell">
        <title>Large-Scale Comparative Analyses of Tick Genomes Elucidate Their Genetic Diversity and Vector Capacities.</title>
        <authorList>
            <consortium name="Tick Genome and Microbiome Consortium (TIGMIC)"/>
            <person name="Jia N."/>
            <person name="Wang J."/>
            <person name="Shi W."/>
            <person name="Du L."/>
            <person name="Sun Y."/>
            <person name="Zhan W."/>
            <person name="Jiang J.F."/>
            <person name="Wang Q."/>
            <person name="Zhang B."/>
            <person name="Ji P."/>
            <person name="Bell-Sakyi L."/>
            <person name="Cui X.M."/>
            <person name="Yuan T.T."/>
            <person name="Jiang B.G."/>
            <person name="Yang W.F."/>
            <person name="Lam T.T."/>
            <person name="Chang Q.C."/>
            <person name="Ding S.J."/>
            <person name="Wang X.J."/>
            <person name="Zhu J.G."/>
            <person name="Ruan X.D."/>
            <person name="Zhao L."/>
            <person name="Wei J.T."/>
            <person name="Ye R.Z."/>
            <person name="Que T.C."/>
            <person name="Du C.H."/>
            <person name="Zhou Y.H."/>
            <person name="Cheng J.X."/>
            <person name="Dai P.F."/>
            <person name="Guo W.B."/>
            <person name="Han X.H."/>
            <person name="Huang E.J."/>
            <person name="Li L.F."/>
            <person name="Wei W."/>
            <person name="Gao Y.C."/>
            <person name="Liu J.Z."/>
            <person name="Shao H.Z."/>
            <person name="Wang X."/>
            <person name="Wang C.C."/>
            <person name="Yang T.C."/>
            <person name="Huo Q.B."/>
            <person name="Li W."/>
            <person name="Chen H.Y."/>
            <person name="Chen S.E."/>
            <person name="Zhou L.G."/>
            <person name="Ni X.B."/>
            <person name="Tian J.H."/>
            <person name="Sheng Y."/>
            <person name="Liu T."/>
            <person name="Pan Y.S."/>
            <person name="Xia L.Y."/>
            <person name="Li J."/>
            <person name="Zhao F."/>
            <person name="Cao W.C."/>
        </authorList>
    </citation>
    <scope>NUCLEOTIDE SEQUENCE [LARGE SCALE GENOMIC DNA]</scope>
    <source>
        <strain evidence="1">Iper-2018</strain>
    </source>
</reference>
<feature type="non-terminal residue" evidence="1">
    <location>
        <position position="208"/>
    </location>
</feature>
<organism evidence="1 2">
    <name type="scientific">Ixodes persulcatus</name>
    <name type="common">Taiga tick</name>
    <dbReference type="NCBI Taxonomy" id="34615"/>
    <lineage>
        <taxon>Eukaryota</taxon>
        <taxon>Metazoa</taxon>
        <taxon>Ecdysozoa</taxon>
        <taxon>Arthropoda</taxon>
        <taxon>Chelicerata</taxon>
        <taxon>Arachnida</taxon>
        <taxon>Acari</taxon>
        <taxon>Parasitiformes</taxon>
        <taxon>Ixodida</taxon>
        <taxon>Ixodoidea</taxon>
        <taxon>Ixodidae</taxon>
        <taxon>Ixodinae</taxon>
        <taxon>Ixodes</taxon>
    </lineage>
</organism>
<proteinExistence type="predicted"/>
<evidence type="ECO:0000313" key="2">
    <source>
        <dbReference type="Proteomes" id="UP000805193"/>
    </source>
</evidence>